<name>A0A6A4VZT4_AMPAM</name>
<accession>A0A6A4VZT4</accession>
<sequence>MSSYSYKVTRETSGPRGGSYSTSSYSSPTAYSPPLNKHYDWLCDYDPVHVYYLTHTDMGSHMVLDELDMIRAQNFLDPEYWPYYWPYFAPEQLLQGRSYHSSYMSPSVRTSRYVPPPRTYTYTTYDSSPRTTYAPRSDIGEHVVKRVERVVESTTTNVPRYF</sequence>
<evidence type="ECO:0000313" key="2">
    <source>
        <dbReference type="EMBL" id="KAF0300456.1"/>
    </source>
</evidence>
<comment type="caution">
    <text evidence="2">The sequence shown here is derived from an EMBL/GenBank/DDBJ whole genome shotgun (WGS) entry which is preliminary data.</text>
</comment>
<reference evidence="2 3" key="1">
    <citation type="submission" date="2019-07" db="EMBL/GenBank/DDBJ databases">
        <title>Draft genome assembly of a fouling barnacle, Amphibalanus amphitrite (Darwin, 1854): The first reference genome for Thecostraca.</title>
        <authorList>
            <person name="Kim W."/>
        </authorList>
    </citation>
    <scope>NUCLEOTIDE SEQUENCE [LARGE SCALE GENOMIC DNA]</scope>
    <source>
        <strain evidence="2">SNU_AA5</strain>
        <tissue evidence="2">Soma without cirri and trophi</tissue>
    </source>
</reference>
<feature type="region of interest" description="Disordered" evidence="1">
    <location>
        <begin position="1"/>
        <end position="29"/>
    </location>
</feature>
<evidence type="ECO:0000313" key="3">
    <source>
        <dbReference type="Proteomes" id="UP000440578"/>
    </source>
</evidence>
<keyword evidence="3" id="KW-1185">Reference proteome</keyword>
<gene>
    <name evidence="2" type="ORF">FJT64_027012</name>
</gene>
<organism evidence="2 3">
    <name type="scientific">Amphibalanus amphitrite</name>
    <name type="common">Striped barnacle</name>
    <name type="synonym">Balanus amphitrite</name>
    <dbReference type="NCBI Taxonomy" id="1232801"/>
    <lineage>
        <taxon>Eukaryota</taxon>
        <taxon>Metazoa</taxon>
        <taxon>Ecdysozoa</taxon>
        <taxon>Arthropoda</taxon>
        <taxon>Crustacea</taxon>
        <taxon>Multicrustacea</taxon>
        <taxon>Cirripedia</taxon>
        <taxon>Thoracica</taxon>
        <taxon>Thoracicalcarea</taxon>
        <taxon>Balanomorpha</taxon>
        <taxon>Balanoidea</taxon>
        <taxon>Balanidae</taxon>
        <taxon>Amphibalaninae</taxon>
        <taxon>Amphibalanus</taxon>
    </lineage>
</organism>
<evidence type="ECO:0000256" key="1">
    <source>
        <dbReference type="SAM" id="MobiDB-lite"/>
    </source>
</evidence>
<dbReference type="EMBL" id="VIIS01001261">
    <property type="protein sequence ID" value="KAF0300456.1"/>
    <property type="molecule type" value="Genomic_DNA"/>
</dbReference>
<dbReference type="AlphaFoldDB" id="A0A6A4VZT4"/>
<feature type="compositionally biased region" description="Low complexity" evidence="1">
    <location>
        <begin position="12"/>
        <end position="29"/>
    </location>
</feature>
<protein>
    <submittedName>
        <fullName evidence="2">Uncharacterized protein</fullName>
    </submittedName>
</protein>
<dbReference type="Proteomes" id="UP000440578">
    <property type="component" value="Unassembled WGS sequence"/>
</dbReference>
<proteinExistence type="predicted"/>